<sequence>MLELKRAKAEISQEDIKKQQLEFRISVLKDLLMEKLDQARALENEIKVLEAKRQALLEIGELANKELAKLLEIWSQEGVKAEGHPVSA</sequence>
<protein>
    <submittedName>
        <fullName evidence="2">Uncharacterized protein</fullName>
    </submittedName>
</protein>
<dbReference type="OrthoDB" id="9903582at2"/>
<evidence type="ECO:0000313" key="2">
    <source>
        <dbReference type="EMBL" id="QGP91679.1"/>
    </source>
</evidence>
<dbReference type="RefSeq" id="WP_156272308.1">
    <property type="nucleotide sequence ID" value="NZ_CP046244.1"/>
</dbReference>
<dbReference type="Proteomes" id="UP000425916">
    <property type="component" value="Chromosome"/>
</dbReference>
<organism evidence="2 3">
    <name type="scientific">Neomoorella glycerini</name>
    <dbReference type="NCBI Taxonomy" id="55779"/>
    <lineage>
        <taxon>Bacteria</taxon>
        <taxon>Bacillati</taxon>
        <taxon>Bacillota</taxon>
        <taxon>Clostridia</taxon>
        <taxon>Neomoorellales</taxon>
        <taxon>Neomoorellaceae</taxon>
        <taxon>Neomoorella</taxon>
    </lineage>
</organism>
<dbReference type="EMBL" id="CP046244">
    <property type="protein sequence ID" value="QGP91679.1"/>
    <property type="molecule type" value="Genomic_DNA"/>
</dbReference>
<name>A0A6I5ZQ13_9FIRM</name>
<accession>A0A6I5ZQ13</accession>
<feature type="coiled-coil region" evidence="1">
    <location>
        <begin position="4"/>
        <end position="59"/>
    </location>
</feature>
<keyword evidence="1" id="KW-0175">Coiled coil</keyword>
<gene>
    <name evidence="2" type="ORF">MGLY_10210</name>
</gene>
<evidence type="ECO:0000313" key="3">
    <source>
        <dbReference type="Proteomes" id="UP000425916"/>
    </source>
</evidence>
<proteinExistence type="predicted"/>
<reference evidence="2 3" key="1">
    <citation type="submission" date="2019-11" db="EMBL/GenBank/DDBJ databases">
        <title>Genome sequence of Moorella glycerini DSM11254.</title>
        <authorList>
            <person name="Poehlein A."/>
            <person name="Boeer T."/>
            <person name="Daniel R."/>
        </authorList>
    </citation>
    <scope>NUCLEOTIDE SEQUENCE [LARGE SCALE GENOMIC DNA]</scope>
    <source>
        <strain evidence="2 3">DSM 11254</strain>
    </source>
</reference>
<keyword evidence="3" id="KW-1185">Reference proteome</keyword>
<evidence type="ECO:0000256" key="1">
    <source>
        <dbReference type="SAM" id="Coils"/>
    </source>
</evidence>
<dbReference type="AlphaFoldDB" id="A0A6I5ZQ13"/>